<organism evidence="2 3">
    <name type="scientific">Salipiger mucosus DSM 16094</name>
    <dbReference type="NCBI Taxonomy" id="1123237"/>
    <lineage>
        <taxon>Bacteria</taxon>
        <taxon>Pseudomonadati</taxon>
        <taxon>Pseudomonadota</taxon>
        <taxon>Alphaproteobacteria</taxon>
        <taxon>Rhodobacterales</taxon>
        <taxon>Roseobacteraceae</taxon>
        <taxon>Salipiger</taxon>
    </lineage>
</organism>
<dbReference type="Proteomes" id="UP000015347">
    <property type="component" value="Unassembled WGS sequence"/>
</dbReference>
<evidence type="ECO:0000313" key="2">
    <source>
        <dbReference type="EMBL" id="EPX75988.1"/>
    </source>
</evidence>
<protein>
    <submittedName>
        <fullName evidence="2">Uncharacterized protein</fullName>
    </submittedName>
</protein>
<comment type="caution">
    <text evidence="2">The sequence shown here is derived from an EMBL/GenBank/DDBJ whole genome shotgun (WGS) entry which is preliminary data.</text>
</comment>
<dbReference type="AlphaFoldDB" id="S9Q8P5"/>
<accession>S9Q8P5</accession>
<dbReference type="EMBL" id="APVH01000062">
    <property type="protein sequence ID" value="EPX75988.1"/>
    <property type="molecule type" value="Genomic_DNA"/>
</dbReference>
<evidence type="ECO:0000256" key="1">
    <source>
        <dbReference type="SAM" id="MobiDB-lite"/>
    </source>
</evidence>
<sequence length="37" mass="3902">MTRTRSLPLRLRAAPPQGGGIPTTKGSAPMRPGKDMP</sequence>
<feature type="region of interest" description="Disordered" evidence="1">
    <location>
        <begin position="1"/>
        <end position="37"/>
    </location>
</feature>
<reference evidence="3" key="1">
    <citation type="journal article" date="2014" name="Stand. Genomic Sci.">
        <title>Genome sequence of the exopolysaccharide-producing Salipiger mucosus type strain (DSM 16094(T)), a moderately halophilic member of the Roseobacter clade.</title>
        <authorList>
            <person name="Riedel T."/>
            <person name="Spring S."/>
            <person name="Fiebig A."/>
            <person name="Petersen J."/>
            <person name="Kyrpides N.C."/>
            <person name="Goker M."/>
            <person name="Klenk H.P."/>
        </authorList>
    </citation>
    <scope>NUCLEOTIDE SEQUENCE [LARGE SCALE GENOMIC DNA]</scope>
    <source>
        <strain evidence="3">DSM 16094</strain>
    </source>
</reference>
<keyword evidence="3" id="KW-1185">Reference proteome</keyword>
<proteinExistence type="predicted"/>
<gene>
    <name evidence="2" type="ORF">Salmuc_00114</name>
</gene>
<name>S9Q8P5_9RHOB</name>
<evidence type="ECO:0000313" key="3">
    <source>
        <dbReference type="Proteomes" id="UP000015347"/>
    </source>
</evidence>
<dbReference type="HOGENOM" id="CLU_3348441_0_0_5"/>